<feature type="region of interest" description="Disordered" evidence="1">
    <location>
        <begin position="1"/>
        <end position="30"/>
    </location>
</feature>
<dbReference type="RefSeq" id="WP_191790540.1">
    <property type="nucleotide sequence ID" value="NZ_JACSQE010000007.1"/>
</dbReference>
<dbReference type="Proteomes" id="UP000633601">
    <property type="component" value="Unassembled WGS sequence"/>
</dbReference>
<proteinExistence type="predicted"/>
<comment type="caution">
    <text evidence="3">The sequence shown here is derived from an EMBL/GenBank/DDBJ whole genome shotgun (WGS) entry which is preliminary data.</text>
</comment>
<sequence length="66" mass="6593">MSADAGRGTQDLAARGGDPEDVPVGAARAPRPYGSLRWPAVVALTAALGFAGLVAAGVFDPMIEAL</sequence>
<evidence type="ECO:0000313" key="3">
    <source>
        <dbReference type="EMBL" id="MBD7998841.1"/>
    </source>
</evidence>
<evidence type="ECO:0000313" key="4">
    <source>
        <dbReference type="Proteomes" id="UP000633601"/>
    </source>
</evidence>
<name>A0ABR8V2Q7_9CELL</name>
<keyword evidence="4" id="KW-1185">Reference proteome</keyword>
<keyword evidence="2" id="KW-0812">Transmembrane</keyword>
<keyword evidence="2" id="KW-1133">Transmembrane helix</keyword>
<feature type="transmembrane region" description="Helical" evidence="2">
    <location>
        <begin position="38"/>
        <end position="59"/>
    </location>
</feature>
<protein>
    <submittedName>
        <fullName evidence="3">Uncharacterized protein</fullName>
    </submittedName>
</protein>
<evidence type="ECO:0000256" key="2">
    <source>
        <dbReference type="SAM" id="Phobius"/>
    </source>
</evidence>
<reference evidence="3 4" key="1">
    <citation type="submission" date="2020-08" db="EMBL/GenBank/DDBJ databases">
        <title>A Genomic Blueprint of the Chicken Gut Microbiome.</title>
        <authorList>
            <person name="Gilroy R."/>
            <person name="Ravi A."/>
            <person name="Getino M."/>
            <person name="Pursley I."/>
            <person name="Horton D.L."/>
            <person name="Alikhan N.-F."/>
            <person name="Baker D."/>
            <person name="Gharbi K."/>
            <person name="Hall N."/>
            <person name="Watson M."/>
            <person name="Adriaenssens E.M."/>
            <person name="Foster-Nyarko E."/>
            <person name="Jarju S."/>
            <person name="Secka A."/>
            <person name="Antonio M."/>
            <person name="Oren A."/>
            <person name="Chaudhuri R."/>
            <person name="La Ragione R.M."/>
            <person name="Hildebrand F."/>
            <person name="Pallen M.J."/>
        </authorList>
    </citation>
    <scope>NUCLEOTIDE SEQUENCE [LARGE SCALE GENOMIC DNA]</scope>
    <source>
        <strain evidence="3 4">Sa2CUA8</strain>
    </source>
</reference>
<accession>A0ABR8V2Q7</accession>
<gene>
    <name evidence="3" type="ORF">H9640_09790</name>
</gene>
<evidence type="ECO:0000256" key="1">
    <source>
        <dbReference type="SAM" id="MobiDB-lite"/>
    </source>
</evidence>
<dbReference type="EMBL" id="JACSQE010000007">
    <property type="protein sequence ID" value="MBD7998841.1"/>
    <property type="molecule type" value="Genomic_DNA"/>
</dbReference>
<keyword evidence="2" id="KW-0472">Membrane</keyword>
<organism evidence="3 4">
    <name type="scientific">Oerskovia gallyi</name>
    <dbReference type="NCBI Taxonomy" id="2762226"/>
    <lineage>
        <taxon>Bacteria</taxon>
        <taxon>Bacillati</taxon>
        <taxon>Actinomycetota</taxon>
        <taxon>Actinomycetes</taxon>
        <taxon>Micrococcales</taxon>
        <taxon>Cellulomonadaceae</taxon>
        <taxon>Oerskovia</taxon>
    </lineage>
</organism>